<evidence type="ECO:0000256" key="2">
    <source>
        <dbReference type="SAM" id="SignalP"/>
    </source>
</evidence>
<dbReference type="EMBL" id="JNFQ01000004">
    <property type="protein sequence ID" value="KFG71919.1"/>
    <property type="molecule type" value="Genomic_DNA"/>
</dbReference>
<keyword evidence="2" id="KW-0732">Signal</keyword>
<evidence type="ECO:0000256" key="1">
    <source>
        <dbReference type="SAM" id="MobiDB-lite"/>
    </source>
</evidence>
<reference evidence="3 4" key="1">
    <citation type="submission" date="2014-05" db="EMBL/GenBank/DDBJ databases">
        <title>Complete genome sequence of the Streptomyces mutabilis TRM45540.</title>
        <authorList>
            <person name="Luo X."/>
            <person name="Zhang L."/>
        </authorList>
    </citation>
    <scope>NUCLEOTIDE SEQUENCE [LARGE SCALE GENOMIC DNA]</scope>
    <source>
        <strain evidence="3 4">TRM45540</strain>
    </source>
</reference>
<evidence type="ECO:0000313" key="3">
    <source>
        <dbReference type="EMBL" id="KFG71919.1"/>
    </source>
</evidence>
<dbReference type="HOGENOM" id="CLU_2884074_0_0_11"/>
<name>A0A086MSQ1_9ACTN</name>
<protein>
    <submittedName>
        <fullName evidence="3">Uncharacterized protein</fullName>
    </submittedName>
</protein>
<keyword evidence="4" id="KW-1185">Reference proteome</keyword>
<proteinExistence type="predicted"/>
<dbReference type="STRING" id="1915400.FM21_30605"/>
<feature type="compositionally biased region" description="Basic and acidic residues" evidence="1">
    <location>
        <begin position="37"/>
        <end position="63"/>
    </location>
</feature>
<sequence>MGYNAVLVALALCGVFLPAAPTALFCALRRAASGGAREVDAHGGHSGTEGDSKCRMWEPRGKP</sequence>
<feature type="chain" id="PRO_5001811548" evidence="2">
    <location>
        <begin position="20"/>
        <end position="63"/>
    </location>
</feature>
<gene>
    <name evidence="3" type="ORF">FM21_30605</name>
</gene>
<organism evidence="3 4">
    <name type="scientific">Streptomyces mutabilis</name>
    <dbReference type="NCBI Taxonomy" id="67332"/>
    <lineage>
        <taxon>Bacteria</taxon>
        <taxon>Bacillati</taxon>
        <taxon>Actinomycetota</taxon>
        <taxon>Actinomycetes</taxon>
        <taxon>Kitasatosporales</taxon>
        <taxon>Streptomycetaceae</taxon>
        <taxon>Streptomyces</taxon>
    </lineage>
</organism>
<accession>A0A086MSQ1</accession>
<dbReference type="Proteomes" id="UP000029095">
    <property type="component" value="Unassembled WGS sequence"/>
</dbReference>
<evidence type="ECO:0000313" key="4">
    <source>
        <dbReference type="Proteomes" id="UP000029095"/>
    </source>
</evidence>
<dbReference type="AlphaFoldDB" id="A0A086MSQ1"/>
<feature type="signal peptide" evidence="2">
    <location>
        <begin position="1"/>
        <end position="19"/>
    </location>
</feature>
<feature type="region of interest" description="Disordered" evidence="1">
    <location>
        <begin position="36"/>
        <end position="63"/>
    </location>
</feature>
<comment type="caution">
    <text evidence="3">The sequence shown here is derived from an EMBL/GenBank/DDBJ whole genome shotgun (WGS) entry which is preliminary data.</text>
</comment>